<organism evidence="2 3">
    <name type="scientific">Fusibacter ferrireducens</name>
    <dbReference type="NCBI Taxonomy" id="2785058"/>
    <lineage>
        <taxon>Bacteria</taxon>
        <taxon>Bacillati</taxon>
        <taxon>Bacillota</taxon>
        <taxon>Clostridia</taxon>
        <taxon>Eubacteriales</taxon>
        <taxon>Eubacteriales Family XII. Incertae Sedis</taxon>
        <taxon>Fusibacter</taxon>
    </lineage>
</organism>
<feature type="domain" description="N-acetyltransferase" evidence="1">
    <location>
        <begin position="3"/>
        <end position="161"/>
    </location>
</feature>
<proteinExistence type="predicted"/>
<dbReference type="Pfam" id="PF13302">
    <property type="entry name" value="Acetyltransf_3"/>
    <property type="match status" value="1"/>
</dbReference>
<evidence type="ECO:0000259" key="1">
    <source>
        <dbReference type="PROSITE" id="PS51186"/>
    </source>
</evidence>
<protein>
    <submittedName>
        <fullName evidence="2">GNAT family N-acetyltransferase</fullName>
    </submittedName>
</protein>
<name>A0ABR9ZYE1_9FIRM</name>
<dbReference type="CDD" id="cd04301">
    <property type="entry name" value="NAT_SF"/>
    <property type="match status" value="1"/>
</dbReference>
<dbReference type="EMBL" id="JADKNH010000016">
    <property type="protein sequence ID" value="MBF4695487.1"/>
    <property type="molecule type" value="Genomic_DNA"/>
</dbReference>
<reference evidence="2 3" key="1">
    <citation type="submission" date="2020-11" db="EMBL/GenBank/DDBJ databases">
        <title>Fusibacter basophilias sp. nov.</title>
        <authorList>
            <person name="Qiu D."/>
        </authorList>
    </citation>
    <scope>NUCLEOTIDE SEQUENCE [LARGE SCALE GENOMIC DNA]</scope>
    <source>
        <strain evidence="2 3">Q10-2</strain>
    </source>
</reference>
<dbReference type="SUPFAM" id="SSF55729">
    <property type="entry name" value="Acyl-CoA N-acyltransferases (Nat)"/>
    <property type="match status" value="1"/>
</dbReference>
<dbReference type="PROSITE" id="PS51186">
    <property type="entry name" value="GNAT"/>
    <property type="match status" value="1"/>
</dbReference>
<dbReference type="InterPro" id="IPR000182">
    <property type="entry name" value="GNAT_dom"/>
</dbReference>
<sequence>MVPEFRKLRKADIYQFSKWGRHEDPRFYQYNFPFDTKEEFDDWFRTKQKWIRRKVYGLFLDAHPVAFITLKNINWFKRSAELGIGVDPNYLGKGLGTVALNKYLEYIFNSFPIETMFLRVAVFNERARRSYEKVGFREVQRCVKPFEEQGYKDLILQDYQDQFQMIQGELCTMFIIMSIRKKDFMQLKRTE</sequence>
<gene>
    <name evidence="2" type="ORF">ISU02_20530</name>
</gene>
<evidence type="ECO:0000313" key="3">
    <source>
        <dbReference type="Proteomes" id="UP000614200"/>
    </source>
</evidence>
<evidence type="ECO:0000313" key="2">
    <source>
        <dbReference type="EMBL" id="MBF4695487.1"/>
    </source>
</evidence>
<keyword evidence="3" id="KW-1185">Reference proteome</keyword>
<comment type="caution">
    <text evidence="2">The sequence shown here is derived from an EMBL/GenBank/DDBJ whole genome shotgun (WGS) entry which is preliminary data.</text>
</comment>
<dbReference type="InterPro" id="IPR016181">
    <property type="entry name" value="Acyl_CoA_acyltransferase"/>
</dbReference>
<dbReference type="PANTHER" id="PTHR43415:SF3">
    <property type="entry name" value="GNAT-FAMILY ACETYLTRANSFERASE"/>
    <property type="match status" value="1"/>
</dbReference>
<dbReference type="Gene3D" id="3.40.630.30">
    <property type="match status" value="1"/>
</dbReference>
<dbReference type="PANTHER" id="PTHR43415">
    <property type="entry name" value="SPERMIDINE N(1)-ACETYLTRANSFERASE"/>
    <property type="match status" value="1"/>
</dbReference>
<dbReference type="Proteomes" id="UP000614200">
    <property type="component" value="Unassembled WGS sequence"/>
</dbReference>
<accession>A0ABR9ZYE1</accession>
<dbReference type="RefSeq" id="WP_194703725.1">
    <property type="nucleotide sequence ID" value="NZ_JADKNH010000016.1"/>
</dbReference>